<dbReference type="FunFam" id="3.30.497.10:FF:000001">
    <property type="entry name" value="Serine protease inhibitor"/>
    <property type="match status" value="1"/>
</dbReference>
<keyword evidence="3" id="KW-0963">Cytoplasm</keyword>
<protein>
    <recommendedName>
        <fullName evidence="8">Leukocyte elastase inhibitor</fullName>
    </recommendedName>
    <alternativeName>
        <fullName evidence="9">Serpin B1</fullName>
    </alternativeName>
</protein>
<sequence length="883" mass="100450">MERVAAASTTFALDLFRKLSENDPGKNLFFSPLSMSSTLTMVFLGAEGNTAAQMSKVLRVTQDQKSEPKEEKSKTFPDMEQQKVRCVWPSSVTSTYQQKQLEHPVVLSVNKTEEIHQGYQKLISEINKPGTKYLLRLANRLYGEATYEFLSTFTDACEKFYHAGLERLNFAEKAEDSRRHINSWVEEKTACKIKNLLTEGIINSLTRLVLVNAIYFKGNWADQFLQDRTMERPFKINKNETRPVQMMHKKAKFNLTYIADYQTQILELPYVDKELSMIILLPDEIQDNSTGLEKLEREITYEKLMDWISPEMMDLTQVELSLPKFKLEEKYDLKPVLSSMGMTEAFDMRKANFTRMSSGNDLFLSEVVHKSFIEVNEEGTEAAAATAAIMMLRCAMIVPQFTADHPFLFFIRHNKTGTILFCGRFCSPHIIALPFLLAEFRSRNPSRLLSHPPSSCSRLLPEAQSPESVFSAAHALSDCCFALQSQVIPPASNADSTPGKIFTMEKLAAANAQFALSLFQKFREANPTGNICYSPFSISIEIAMIFLGARDNTATQIAKISHFDVVDDVHSKFQTLNAEFNRSNAPYILKVANRLYGEKSYSFLQDFLTSTQKLYGAELSAIDFQNSADDARKQINQWVKEQTEGKIPDLLAEGSLNEMTRLVLVNAIYFKGSWAEKFQEEDTEERAFRLNKKETKMVKMMYLKKKLPFMYIPEYKCRVLELPYKGGELSMIFLLPDDIEDNSTGLEQLEKELTLAKLQQWTQPEKMSSFNDVHVHLPKFKLEESYDLKSSLSALGMWDVFDSGKANLSGMSASRELYVSKIVHKSFIEVNEEGTEAAAATAGMMVLCSLPMEEDFNADHPFLFFIRHNPTKTILFLGRVGSP</sequence>
<dbReference type="Gene3D" id="2.30.39.10">
    <property type="entry name" value="Alpha-1-antitrypsin, domain 1"/>
    <property type="match status" value="2"/>
</dbReference>
<evidence type="ECO:0000259" key="10">
    <source>
        <dbReference type="SMART" id="SM00093"/>
    </source>
</evidence>
<dbReference type="AlphaFoldDB" id="A0AA97JPA7"/>
<dbReference type="SUPFAM" id="SSF56574">
    <property type="entry name" value="Serpins"/>
    <property type="match status" value="2"/>
</dbReference>
<dbReference type="InterPro" id="IPR042185">
    <property type="entry name" value="Serpin_sf_2"/>
</dbReference>
<reference evidence="12" key="1">
    <citation type="submission" date="2025-08" db="UniProtKB">
        <authorList>
            <consortium name="RefSeq"/>
        </authorList>
    </citation>
    <scope>IDENTIFICATION</scope>
    <source>
        <tissue evidence="12">Blood</tissue>
    </source>
</reference>
<organism evidence="11 12">
    <name type="scientific">Eublepharis macularius</name>
    <name type="common">Leopard gecko</name>
    <name type="synonym">Cyrtodactylus macularius</name>
    <dbReference type="NCBI Taxonomy" id="481883"/>
    <lineage>
        <taxon>Eukaryota</taxon>
        <taxon>Metazoa</taxon>
        <taxon>Chordata</taxon>
        <taxon>Craniata</taxon>
        <taxon>Vertebrata</taxon>
        <taxon>Euteleostomi</taxon>
        <taxon>Lepidosauria</taxon>
        <taxon>Squamata</taxon>
        <taxon>Bifurcata</taxon>
        <taxon>Gekkota</taxon>
        <taxon>Eublepharidae</taxon>
        <taxon>Eublepharinae</taxon>
        <taxon>Eublepharis</taxon>
    </lineage>
</organism>
<evidence type="ECO:0000256" key="8">
    <source>
        <dbReference type="ARBA" id="ARBA00073281"/>
    </source>
</evidence>
<evidence type="ECO:0000256" key="1">
    <source>
        <dbReference type="ARBA" id="ARBA00004496"/>
    </source>
</evidence>
<feature type="domain" description="Serpin" evidence="10">
    <location>
        <begin position="516"/>
        <end position="883"/>
    </location>
</feature>
<keyword evidence="11" id="KW-1185">Reference proteome</keyword>
<dbReference type="GeneID" id="129333908"/>
<dbReference type="CDD" id="cd19560">
    <property type="entry name" value="serpinB1_LEI"/>
    <property type="match status" value="1"/>
</dbReference>
<dbReference type="InterPro" id="IPR023796">
    <property type="entry name" value="Serpin_dom"/>
</dbReference>
<dbReference type="GO" id="GO:0005615">
    <property type="term" value="C:extracellular space"/>
    <property type="evidence" value="ECO:0007669"/>
    <property type="project" value="InterPro"/>
</dbReference>
<comment type="similarity">
    <text evidence="2">Belongs to the serpin family. Ov-serpin subfamily.</text>
</comment>
<dbReference type="PROSITE" id="PS00284">
    <property type="entry name" value="SERPIN"/>
    <property type="match status" value="2"/>
</dbReference>
<comment type="subcellular location">
    <subcellularLocation>
        <location evidence="1">Cytoplasm</location>
    </subcellularLocation>
</comment>
<dbReference type="Pfam" id="PF00079">
    <property type="entry name" value="Serpin"/>
    <property type="match status" value="2"/>
</dbReference>
<evidence type="ECO:0000256" key="6">
    <source>
        <dbReference type="ARBA" id="ARBA00022990"/>
    </source>
</evidence>
<dbReference type="InterPro" id="IPR000215">
    <property type="entry name" value="Serpin_fam"/>
</dbReference>
<evidence type="ECO:0000313" key="12">
    <source>
        <dbReference type="RefSeq" id="XP_054841822.1"/>
    </source>
</evidence>
<accession>A0AA97JPA7</accession>
<dbReference type="InterPro" id="IPR023795">
    <property type="entry name" value="Serpin_CS"/>
</dbReference>
<keyword evidence="4" id="KW-0646">Protease inhibitor</keyword>
<dbReference type="PANTHER" id="PTHR11461:SF180">
    <property type="entry name" value="LEUKOCYTE ELASTASE INHIBITOR"/>
    <property type="match status" value="1"/>
</dbReference>
<dbReference type="GO" id="GO:0032691">
    <property type="term" value="P:negative regulation of interleukin-1 beta production"/>
    <property type="evidence" value="ECO:0007669"/>
    <property type="project" value="TreeGrafter"/>
</dbReference>
<dbReference type="Proteomes" id="UP001190640">
    <property type="component" value="Chromosome 7"/>
</dbReference>
<dbReference type="PANTHER" id="PTHR11461">
    <property type="entry name" value="SERINE PROTEASE INHIBITOR, SERPIN"/>
    <property type="match status" value="1"/>
</dbReference>
<dbReference type="Gene3D" id="3.30.497.10">
    <property type="entry name" value="Antithrombin, subunit I, domain 2"/>
    <property type="match status" value="2"/>
</dbReference>
<dbReference type="FunFam" id="2.30.39.10:FF:000014">
    <property type="entry name" value="Serpin family B member 9"/>
    <property type="match status" value="2"/>
</dbReference>
<evidence type="ECO:0000256" key="9">
    <source>
        <dbReference type="ARBA" id="ARBA00079383"/>
    </source>
</evidence>
<evidence type="ECO:0000313" key="11">
    <source>
        <dbReference type="Proteomes" id="UP001190640"/>
    </source>
</evidence>
<dbReference type="SMART" id="SM00093">
    <property type="entry name" value="SERPIN"/>
    <property type="match status" value="2"/>
</dbReference>
<dbReference type="GO" id="GO:0004867">
    <property type="term" value="F:serine-type endopeptidase inhibitor activity"/>
    <property type="evidence" value="ECO:0007669"/>
    <property type="project" value="UniProtKB-KW"/>
</dbReference>
<dbReference type="RefSeq" id="XP_054841822.1">
    <property type="nucleotide sequence ID" value="XM_054985847.1"/>
</dbReference>
<evidence type="ECO:0000256" key="2">
    <source>
        <dbReference type="ARBA" id="ARBA00006426"/>
    </source>
</evidence>
<name>A0AA97JPA7_EUBMA</name>
<dbReference type="InterPro" id="IPR036186">
    <property type="entry name" value="Serpin_sf"/>
</dbReference>
<evidence type="ECO:0000256" key="7">
    <source>
        <dbReference type="ARBA" id="ARBA00059846"/>
    </source>
</evidence>
<comment type="function">
    <text evidence="7">Regulates the activity of the neutrophil proteases.</text>
</comment>
<dbReference type="GO" id="GO:0005737">
    <property type="term" value="C:cytoplasm"/>
    <property type="evidence" value="ECO:0007669"/>
    <property type="project" value="UniProtKB-SubCell"/>
</dbReference>
<evidence type="ECO:0000256" key="5">
    <source>
        <dbReference type="ARBA" id="ARBA00022900"/>
    </source>
</evidence>
<dbReference type="KEGG" id="emc:129333908"/>
<feature type="domain" description="Serpin" evidence="10">
    <location>
        <begin position="13"/>
        <end position="428"/>
    </location>
</feature>
<keyword evidence="5" id="KW-0722">Serine protease inhibitor</keyword>
<keyword evidence="6" id="KW-0007">Acetylation</keyword>
<dbReference type="Gene3D" id="2.10.310.10">
    <property type="entry name" value="Serpins superfamily"/>
    <property type="match status" value="1"/>
</dbReference>
<dbReference type="Gene3D" id="1.10.287.580">
    <property type="entry name" value="Helix hairpin bin"/>
    <property type="match status" value="1"/>
</dbReference>
<proteinExistence type="inferred from homology"/>
<dbReference type="InterPro" id="IPR042178">
    <property type="entry name" value="Serpin_sf_1"/>
</dbReference>
<gene>
    <name evidence="12" type="primary">LOC129333908</name>
</gene>
<evidence type="ECO:0000256" key="3">
    <source>
        <dbReference type="ARBA" id="ARBA00022490"/>
    </source>
</evidence>
<dbReference type="CDD" id="cd19956">
    <property type="entry name" value="serpinB"/>
    <property type="match status" value="1"/>
</dbReference>
<evidence type="ECO:0000256" key="4">
    <source>
        <dbReference type="ARBA" id="ARBA00022690"/>
    </source>
</evidence>
<dbReference type="FunFam" id="2.10.310.10:FF:000001">
    <property type="entry name" value="Serpin family A member 1"/>
    <property type="match status" value="2"/>
</dbReference>